<keyword evidence="1" id="KW-0812">Transmembrane</keyword>
<accession>A0A0H5G499</accession>
<name>A0A0H5G499_YEREN</name>
<feature type="transmembrane region" description="Helical" evidence="1">
    <location>
        <begin position="156"/>
        <end position="175"/>
    </location>
</feature>
<evidence type="ECO:0000313" key="3">
    <source>
        <dbReference type="Proteomes" id="UP000048841"/>
    </source>
</evidence>
<dbReference type="Proteomes" id="UP000048841">
    <property type="component" value="Unassembled WGS sequence"/>
</dbReference>
<evidence type="ECO:0000313" key="2">
    <source>
        <dbReference type="EMBL" id="CFQ57556.1"/>
    </source>
</evidence>
<keyword evidence="1" id="KW-0472">Membrane</keyword>
<feature type="transmembrane region" description="Helical" evidence="1">
    <location>
        <begin position="102"/>
        <end position="121"/>
    </location>
</feature>
<gene>
    <name evidence="2" type="ORF">ERS137941_01180</name>
</gene>
<evidence type="ECO:0000256" key="1">
    <source>
        <dbReference type="SAM" id="Phobius"/>
    </source>
</evidence>
<reference evidence="2 3" key="1">
    <citation type="submission" date="2015-03" db="EMBL/GenBank/DDBJ databases">
        <authorList>
            <person name="Murphy D."/>
        </authorList>
    </citation>
    <scope>NUCLEOTIDE SEQUENCE [LARGE SCALE GENOMIC DNA]</scope>
    <source>
        <strain evidence="2 3">IP26249</strain>
    </source>
</reference>
<dbReference type="EMBL" id="CGBR01000005">
    <property type="protein sequence ID" value="CFQ57556.1"/>
    <property type="molecule type" value="Genomic_DNA"/>
</dbReference>
<sequence>MTVVVLVTVTGSKKKCYLGWQMAPSLSQLITPDAMELMPLFICGDGIQSHRLILPGNASATRKKTMVKLLSLFKSKYFMLLISVVVIFVPLVSTLFSGWYVVAVWCGAFISGFVIFSEFISSLSFKHGWHQRLFDCGIGTISGVCLWIAIWVGWHFIGWVSPPIAGLGFIAFPLFRKTIKYWGALWTR</sequence>
<feature type="transmembrane region" description="Helical" evidence="1">
    <location>
        <begin position="133"/>
        <end position="150"/>
    </location>
</feature>
<dbReference type="AlphaFoldDB" id="A0A0H5G499"/>
<proteinExistence type="predicted"/>
<feature type="transmembrane region" description="Helical" evidence="1">
    <location>
        <begin position="77"/>
        <end position="96"/>
    </location>
</feature>
<protein>
    <submittedName>
        <fullName evidence="2">Uncharacterized protein</fullName>
    </submittedName>
</protein>
<keyword evidence="1" id="KW-1133">Transmembrane helix</keyword>
<organism evidence="2 3">
    <name type="scientific">Yersinia enterocolitica</name>
    <dbReference type="NCBI Taxonomy" id="630"/>
    <lineage>
        <taxon>Bacteria</taxon>
        <taxon>Pseudomonadati</taxon>
        <taxon>Pseudomonadota</taxon>
        <taxon>Gammaproteobacteria</taxon>
        <taxon>Enterobacterales</taxon>
        <taxon>Yersiniaceae</taxon>
        <taxon>Yersinia</taxon>
    </lineage>
</organism>